<dbReference type="Gene3D" id="3.30.70.100">
    <property type="match status" value="1"/>
</dbReference>
<dbReference type="OrthoDB" id="9812037at2"/>
<dbReference type="GeneID" id="97238837"/>
<evidence type="ECO:0000313" key="3">
    <source>
        <dbReference type="EMBL" id="KYO57691.1"/>
    </source>
</evidence>
<evidence type="ECO:0000259" key="2">
    <source>
        <dbReference type="Pfam" id="PF07978"/>
    </source>
</evidence>
<protein>
    <submittedName>
        <fullName evidence="3">NIPSNAP domain containing protein</fullName>
    </submittedName>
</protein>
<dbReference type="PANTHER" id="PTHR21017">
    <property type="entry name" value="NIPSNAP-RELATED"/>
    <property type="match status" value="1"/>
</dbReference>
<name>A0A162LZZ0_9PROT</name>
<dbReference type="AlphaFoldDB" id="A0A162LZZ0"/>
<organism evidence="3 4">
    <name type="scientific">Tistrella mobilis</name>
    <dbReference type="NCBI Taxonomy" id="171437"/>
    <lineage>
        <taxon>Bacteria</taxon>
        <taxon>Pseudomonadati</taxon>
        <taxon>Pseudomonadota</taxon>
        <taxon>Alphaproteobacteria</taxon>
        <taxon>Geminicoccales</taxon>
        <taxon>Geminicoccaceae</taxon>
        <taxon>Tistrella</taxon>
    </lineage>
</organism>
<gene>
    <name evidence="3" type="ORF">AUP44_19185</name>
</gene>
<comment type="caution">
    <text evidence="3">The sequence shown here is derived from an EMBL/GenBank/DDBJ whole genome shotgun (WGS) entry which is preliminary data.</text>
</comment>
<proteinExistence type="inferred from homology"/>
<dbReference type="InterPro" id="IPR012577">
    <property type="entry name" value="NIPSNAP"/>
</dbReference>
<evidence type="ECO:0000313" key="4">
    <source>
        <dbReference type="Proteomes" id="UP000075787"/>
    </source>
</evidence>
<dbReference type="Pfam" id="PF07978">
    <property type="entry name" value="NIPSNAP"/>
    <property type="match status" value="1"/>
</dbReference>
<dbReference type="RefSeq" id="WP_062761302.1">
    <property type="nucleotide sequence ID" value="NZ_CP121042.1"/>
</dbReference>
<evidence type="ECO:0000256" key="1">
    <source>
        <dbReference type="ARBA" id="ARBA00005291"/>
    </source>
</evidence>
<dbReference type="EMBL" id="LPZR01000009">
    <property type="protein sequence ID" value="KYO57691.1"/>
    <property type="molecule type" value="Genomic_DNA"/>
</dbReference>
<dbReference type="InterPro" id="IPR011008">
    <property type="entry name" value="Dimeric_a/b-barrel"/>
</dbReference>
<feature type="domain" description="NIPSNAP" evidence="2">
    <location>
        <begin position="3"/>
        <end position="102"/>
    </location>
</feature>
<dbReference type="PANTHER" id="PTHR21017:SF17">
    <property type="entry name" value="PROTEIN NIPSNAP"/>
    <property type="match status" value="1"/>
</dbReference>
<reference evidence="3 4" key="1">
    <citation type="submission" date="2015-12" db="EMBL/GenBank/DDBJ databases">
        <title>Genome sequence of Tistrella mobilis MCCC 1A02139.</title>
        <authorList>
            <person name="Lu L."/>
            <person name="Lai Q."/>
            <person name="Shao Z."/>
            <person name="Qian P."/>
        </authorList>
    </citation>
    <scope>NUCLEOTIDE SEQUENCE [LARGE SCALE GENOMIC DNA]</scope>
    <source>
        <strain evidence="3 4">MCCC 1A02139</strain>
    </source>
</reference>
<comment type="similarity">
    <text evidence="1">Belongs to the NipSnap family.</text>
</comment>
<dbReference type="SUPFAM" id="SSF54909">
    <property type="entry name" value="Dimeric alpha+beta barrel"/>
    <property type="match status" value="1"/>
</dbReference>
<sequence length="104" mass="11992">MIVEERCYTIAPAHLREFLTVFEREGLGIIRPILGNLIGYFTTEVGMINGVVHLWGYDDMADRERRRAILAASEDWRAFLPRVTPFIQAMENRILVPTAFSPLR</sequence>
<dbReference type="Proteomes" id="UP000075787">
    <property type="component" value="Unassembled WGS sequence"/>
</dbReference>
<accession>A0A162LZZ0</accession>
<dbReference type="InterPro" id="IPR051557">
    <property type="entry name" value="NipSnap_domain"/>
</dbReference>